<evidence type="ECO:0000259" key="1">
    <source>
        <dbReference type="Pfam" id="PF13472"/>
    </source>
</evidence>
<keyword evidence="3" id="KW-1185">Reference proteome</keyword>
<reference evidence="2" key="2">
    <citation type="submission" date="2021-08" db="EMBL/GenBank/DDBJ databases">
        <authorList>
            <person name="Tani A."/>
            <person name="Ola A."/>
            <person name="Ogura Y."/>
            <person name="Katsura K."/>
            <person name="Hayashi T."/>
        </authorList>
    </citation>
    <scope>NUCLEOTIDE SEQUENCE</scope>
    <source>
        <strain evidence="2">DSM 17168</strain>
    </source>
</reference>
<evidence type="ECO:0000313" key="3">
    <source>
        <dbReference type="Proteomes" id="UP001055153"/>
    </source>
</evidence>
<dbReference type="InterPro" id="IPR036514">
    <property type="entry name" value="SGNH_hydro_sf"/>
</dbReference>
<proteinExistence type="predicted"/>
<accession>A0ABQ4S919</accession>
<evidence type="ECO:0000313" key="2">
    <source>
        <dbReference type="EMBL" id="GJD99669.1"/>
    </source>
</evidence>
<reference evidence="2" key="1">
    <citation type="journal article" date="2021" name="Front. Microbiol.">
        <title>Comprehensive Comparative Genomics and Phenotyping of Methylobacterium Species.</title>
        <authorList>
            <person name="Alessa O."/>
            <person name="Ogura Y."/>
            <person name="Fujitani Y."/>
            <person name="Takami H."/>
            <person name="Hayashi T."/>
            <person name="Sahin N."/>
            <person name="Tani A."/>
        </authorList>
    </citation>
    <scope>NUCLEOTIDE SEQUENCE</scope>
    <source>
        <strain evidence="2">DSM 17168</strain>
    </source>
</reference>
<dbReference type="RefSeq" id="WP_238234554.1">
    <property type="nucleotide sequence ID" value="NZ_BPQQ01000017.1"/>
</dbReference>
<dbReference type="Proteomes" id="UP001055153">
    <property type="component" value="Unassembled WGS sequence"/>
</dbReference>
<dbReference type="EMBL" id="BPQQ01000017">
    <property type="protein sequence ID" value="GJD99669.1"/>
    <property type="molecule type" value="Genomic_DNA"/>
</dbReference>
<dbReference type="Gene3D" id="3.40.50.1110">
    <property type="entry name" value="SGNH hydrolase"/>
    <property type="match status" value="1"/>
</dbReference>
<protein>
    <recommendedName>
        <fullName evidence="1">SGNH hydrolase-type esterase domain-containing protein</fullName>
    </recommendedName>
</protein>
<organism evidence="2 3">
    <name type="scientific">Methylobacterium isbiliense</name>
    <dbReference type="NCBI Taxonomy" id="315478"/>
    <lineage>
        <taxon>Bacteria</taxon>
        <taxon>Pseudomonadati</taxon>
        <taxon>Pseudomonadota</taxon>
        <taxon>Alphaproteobacteria</taxon>
        <taxon>Hyphomicrobiales</taxon>
        <taxon>Methylobacteriaceae</taxon>
        <taxon>Methylobacterium</taxon>
    </lineage>
</organism>
<gene>
    <name evidence="2" type="ORF">GMJLKIPL_1587</name>
</gene>
<dbReference type="SUPFAM" id="SSF52266">
    <property type="entry name" value="SGNH hydrolase"/>
    <property type="match status" value="1"/>
</dbReference>
<dbReference type="Pfam" id="PF13472">
    <property type="entry name" value="Lipase_GDSL_2"/>
    <property type="match status" value="1"/>
</dbReference>
<name>A0ABQ4S919_9HYPH</name>
<comment type="caution">
    <text evidence="2">The sequence shown here is derived from an EMBL/GenBank/DDBJ whole genome shotgun (WGS) entry which is preliminary data.</text>
</comment>
<sequence length="212" mass="22035">MTEPRALGLAPPAKPSALRRHARLAAAVPARADLVLVGDSLAAGWPPDRLPAGAFNFGLPGDRIQTTRWRLRAVDLGPLRPRAALVWVGTNNLRDGDPVAEILAGLAAVGDDLRRLWPGAGLVRVTLPWRAPVPGRPATDRDRLNAGLAGLTGREGDRLLDADALLGTEGAAARHLMADRLHLNAAGYAVMGRALAGLLSPGSGSRPAPGGD</sequence>
<dbReference type="InterPro" id="IPR013830">
    <property type="entry name" value="SGNH_hydro"/>
</dbReference>
<feature type="domain" description="SGNH hydrolase-type esterase" evidence="1">
    <location>
        <begin position="37"/>
        <end position="190"/>
    </location>
</feature>